<reference evidence="1 2" key="1">
    <citation type="submission" date="2019-07" db="EMBL/GenBank/DDBJ databases">
        <title>Whole genome shotgun sequence of Cyclobacterium qasimii NBRC 106168.</title>
        <authorList>
            <person name="Hosoyama A."/>
            <person name="Uohara A."/>
            <person name="Ohji S."/>
            <person name="Ichikawa N."/>
        </authorList>
    </citation>
    <scope>NUCLEOTIDE SEQUENCE [LARGE SCALE GENOMIC DNA]</scope>
    <source>
        <strain evidence="1 2">NBRC 106168</strain>
    </source>
</reference>
<protein>
    <submittedName>
        <fullName evidence="1">Uncharacterized protein</fullName>
    </submittedName>
</protein>
<dbReference type="Proteomes" id="UP000321301">
    <property type="component" value="Unassembled WGS sequence"/>
</dbReference>
<gene>
    <name evidence="1" type="ORF">CQA01_34760</name>
</gene>
<sequence length="124" mass="14335">MVKNLYLSLKALMISLSGGTLKIWGSIYNLIKISYFYKKNKFMNSAEIKIDLFRKLDSLKGKRLEEAYGILLNYINGKSEVDDWQNLTAEQQSAIRHGVEQLNNGQGKNHKDVMAEMRKRFTND</sequence>
<comment type="caution">
    <text evidence="1">The sequence shown here is derived from an EMBL/GenBank/DDBJ whole genome shotgun (WGS) entry which is preliminary data.</text>
</comment>
<dbReference type="EMBL" id="BJYV01000018">
    <property type="protein sequence ID" value="GEO22942.1"/>
    <property type="molecule type" value="Genomic_DNA"/>
</dbReference>
<accession>A0A512CFE1</accession>
<name>A0A512CFE1_9BACT</name>
<organism evidence="1 2">
    <name type="scientific">Cyclobacterium qasimii</name>
    <dbReference type="NCBI Taxonomy" id="1350429"/>
    <lineage>
        <taxon>Bacteria</taxon>
        <taxon>Pseudomonadati</taxon>
        <taxon>Bacteroidota</taxon>
        <taxon>Cytophagia</taxon>
        <taxon>Cytophagales</taxon>
        <taxon>Cyclobacteriaceae</taxon>
        <taxon>Cyclobacterium</taxon>
    </lineage>
</organism>
<keyword evidence="2" id="KW-1185">Reference proteome</keyword>
<evidence type="ECO:0000313" key="1">
    <source>
        <dbReference type="EMBL" id="GEO22942.1"/>
    </source>
</evidence>
<dbReference type="AlphaFoldDB" id="A0A512CFE1"/>
<proteinExistence type="predicted"/>
<evidence type="ECO:0000313" key="2">
    <source>
        <dbReference type="Proteomes" id="UP000321301"/>
    </source>
</evidence>